<protein>
    <submittedName>
        <fullName evidence="6">Transposase mutator type</fullName>
    </submittedName>
</protein>
<dbReference type="PROSITE" id="PS01007">
    <property type="entry name" value="TRANSPOSASE_MUTATOR"/>
    <property type="match status" value="1"/>
</dbReference>
<accession>A0A060ZT17</accession>
<evidence type="ECO:0000256" key="4">
    <source>
        <dbReference type="ARBA" id="ARBA00023125"/>
    </source>
</evidence>
<keyword evidence="4" id="KW-0238">DNA-binding</keyword>
<evidence type="ECO:0000256" key="3">
    <source>
        <dbReference type="ARBA" id="ARBA00022578"/>
    </source>
</evidence>
<keyword evidence="5" id="KW-0233">DNA recombination</keyword>
<dbReference type="HOGENOM" id="CLU_036805_8_0_11"/>
<dbReference type="GO" id="GO:0003677">
    <property type="term" value="F:DNA binding"/>
    <property type="evidence" value="ECO:0007669"/>
    <property type="project" value="UniProtKB-KW"/>
</dbReference>
<evidence type="ECO:0000256" key="2">
    <source>
        <dbReference type="ARBA" id="ARBA00010961"/>
    </source>
</evidence>
<dbReference type="GO" id="GO:0004803">
    <property type="term" value="F:transposase activity"/>
    <property type="evidence" value="ECO:0007669"/>
    <property type="project" value="InterPro"/>
</dbReference>
<evidence type="ECO:0000256" key="5">
    <source>
        <dbReference type="ARBA" id="ARBA00023172"/>
    </source>
</evidence>
<comment type="function">
    <text evidence="1">Required for the transposition of the insertion element.</text>
</comment>
<dbReference type="NCBIfam" id="NF033543">
    <property type="entry name" value="transpos_IS256"/>
    <property type="match status" value="1"/>
</dbReference>
<comment type="similarity">
    <text evidence="2">Belongs to the transposase mutator family.</text>
</comment>
<gene>
    <name evidence="6" type="ORF">SIRAN5850</name>
</gene>
<dbReference type="EMBL" id="LK022848">
    <property type="protein sequence ID" value="CDR09230.1"/>
    <property type="molecule type" value="Genomic_DNA"/>
</dbReference>
<dbReference type="AlphaFoldDB" id="A0A060ZT17"/>
<dbReference type="GO" id="GO:0006313">
    <property type="term" value="P:DNA transposition"/>
    <property type="evidence" value="ECO:0007669"/>
    <property type="project" value="InterPro"/>
</dbReference>
<organism evidence="6">
    <name type="scientific">Streptomyces iranensis</name>
    <dbReference type="NCBI Taxonomy" id="576784"/>
    <lineage>
        <taxon>Bacteria</taxon>
        <taxon>Bacillati</taxon>
        <taxon>Actinomycetota</taxon>
        <taxon>Actinomycetes</taxon>
        <taxon>Kitasatosporales</taxon>
        <taxon>Streptomycetaceae</taxon>
        <taxon>Streptomyces</taxon>
        <taxon>Streptomyces violaceusniger group</taxon>
    </lineage>
</organism>
<dbReference type="Pfam" id="PF00872">
    <property type="entry name" value="Transposase_mut"/>
    <property type="match status" value="2"/>
</dbReference>
<name>A0A060ZT17_9ACTN</name>
<dbReference type="InterPro" id="IPR001207">
    <property type="entry name" value="Transposase_mutator"/>
</dbReference>
<evidence type="ECO:0000313" key="6">
    <source>
        <dbReference type="EMBL" id="CDR09230.1"/>
    </source>
</evidence>
<keyword evidence="3" id="KW-0815">Transposition</keyword>
<dbReference type="PANTHER" id="PTHR33217">
    <property type="entry name" value="TRANSPOSASE FOR INSERTION SEQUENCE ELEMENT IS1081"/>
    <property type="match status" value="1"/>
</dbReference>
<dbReference type="PANTHER" id="PTHR33217:SF7">
    <property type="entry name" value="TRANSPOSASE FOR INSERTION SEQUENCE ELEMENT IS1081"/>
    <property type="match status" value="1"/>
</dbReference>
<evidence type="ECO:0000256" key="1">
    <source>
        <dbReference type="ARBA" id="ARBA00002190"/>
    </source>
</evidence>
<proteinExistence type="inferred from homology"/>
<reference evidence="6" key="1">
    <citation type="submission" date="2014-05" db="EMBL/GenBank/DDBJ databases">
        <authorList>
            <person name="Horn Fabian"/>
        </authorList>
    </citation>
    <scope>NUCLEOTIDE SEQUENCE</scope>
</reference>
<sequence>MTAPDSVPLHALTEDNLASASPDLLRAMIKTFADALMSAEADAVCGAEYGQVSEERVNHRNGYRPREWDTRAGTVELAIPKLRQGSYFPSWLLERDAGRAGPGLGVATATCWASRTRRSASPDLLRAMIKTFADALMSAEADAVCGAEYGQVSEERVNHRNGYRPREWDTRAGTVELAIPKLRQGSYFPSWLLERRRRAEQALVSVVATAYVLGVSTRRVEKLAASLGVTQLSKSQVSAMAKHLDEQVGAFRNRPLDQGPYTFVWVDALTQKVREGGRIINVHALIAVGVNTDGQREILGLDVATAEDGAGWLAFLRSLIARGLTGVQHVISDAHTGLVDAIGAVLPGASWQRCRTHYARNLLSQVPKTAQPWVATLLRTVFEQPDTDAVHAQMKHVLDALEAKFPKAAEHLDAAQHDLLAFTAFPYEIWRQIWSNNPQERLNKEIRRRTDVVGIFPDRTAVIRLIGAVLAEQNDEWTEARRYMGRELLAKARLHPIESETDEPDLPTELTA</sequence>